<dbReference type="SMART" id="SM00414">
    <property type="entry name" value="H2A"/>
    <property type="match status" value="1"/>
</dbReference>
<keyword evidence="10" id="KW-0544">Nucleosome core</keyword>
<evidence type="ECO:0000256" key="7">
    <source>
        <dbReference type="ARBA" id="ARBA00022990"/>
    </source>
</evidence>
<dbReference type="Pfam" id="PF16211">
    <property type="entry name" value="Histone_H2A_C"/>
    <property type="match status" value="1"/>
</dbReference>
<proteinExistence type="inferred from homology"/>
<dbReference type="GO" id="GO:0046982">
    <property type="term" value="F:protein heterodimerization activity"/>
    <property type="evidence" value="ECO:0007669"/>
    <property type="project" value="InterPro"/>
</dbReference>
<dbReference type="CDD" id="cd00074">
    <property type="entry name" value="HFD_H2A"/>
    <property type="match status" value="1"/>
</dbReference>
<keyword evidence="15" id="KW-1185">Reference proteome</keyword>
<evidence type="ECO:0008006" key="16">
    <source>
        <dbReference type="Google" id="ProtNLM"/>
    </source>
</evidence>
<keyword evidence="6" id="KW-0832">Ubl conjugation</keyword>
<comment type="subcellular location">
    <subcellularLocation>
        <location evidence="2">Chromosome</location>
    </subcellularLocation>
    <subcellularLocation>
        <location evidence="1">Nucleus</location>
    </subcellularLocation>
</comment>
<dbReference type="InterPro" id="IPR043636">
    <property type="entry name" value="L1_RRM_dom"/>
</dbReference>
<evidence type="ECO:0000256" key="6">
    <source>
        <dbReference type="ARBA" id="ARBA00022843"/>
    </source>
</evidence>
<comment type="caution">
    <text evidence="14">The sequence shown here is derived from an EMBL/GenBank/DDBJ whole genome shotgun (WGS) entry which is preliminary data.</text>
</comment>
<keyword evidence="4" id="KW-0158">Chromosome</keyword>
<accession>A0AAD6ADT1</accession>
<evidence type="ECO:0000259" key="13">
    <source>
        <dbReference type="Pfam" id="PF16211"/>
    </source>
</evidence>
<dbReference type="InterPro" id="IPR032458">
    <property type="entry name" value="Histone_H2A_CS"/>
</dbReference>
<evidence type="ECO:0000256" key="9">
    <source>
        <dbReference type="ARBA" id="ARBA00023242"/>
    </source>
</evidence>
<protein>
    <recommendedName>
        <fullName evidence="16">Histone H2A</fullName>
    </recommendedName>
</protein>
<feature type="domain" description="Histone H2A C-terminal" evidence="13">
    <location>
        <begin position="312"/>
        <end position="346"/>
    </location>
</feature>
<keyword evidence="8" id="KW-0238">DNA-binding</keyword>
<dbReference type="Gene3D" id="3.30.70.1820">
    <property type="entry name" value="L1 transposable element, RRM domain"/>
    <property type="match status" value="1"/>
</dbReference>
<keyword evidence="7" id="KW-0007">Acetylation</keyword>
<dbReference type="InterPro" id="IPR002119">
    <property type="entry name" value="Histone_H2A"/>
</dbReference>
<feature type="domain" description="Core Histone H2A/H2B/H3" evidence="11">
    <location>
        <begin position="232"/>
        <end position="309"/>
    </location>
</feature>
<dbReference type="PRINTS" id="PR00620">
    <property type="entry name" value="HISTONEH2A"/>
</dbReference>
<dbReference type="InterPro" id="IPR007125">
    <property type="entry name" value="H2A/H2B/H3"/>
</dbReference>
<dbReference type="PANTHER" id="PTHR23430">
    <property type="entry name" value="HISTONE H2A"/>
    <property type="match status" value="1"/>
</dbReference>
<evidence type="ECO:0000256" key="5">
    <source>
        <dbReference type="ARBA" id="ARBA00022499"/>
    </source>
</evidence>
<evidence type="ECO:0000256" key="8">
    <source>
        <dbReference type="ARBA" id="ARBA00023125"/>
    </source>
</evidence>
<reference evidence="14" key="1">
    <citation type="submission" date="2022-11" db="EMBL/GenBank/DDBJ databases">
        <title>Chromosome-level genome of Pogonophryne albipinna.</title>
        <authorList>
            <person name="Jo E."/>
        </authorList>
    </citation>
    <scope>NUCLEOTIDE SEQUENCE</scope>
    <source>
        <strain evidence="14">SGF0006</strain>
        <tissue evidence="14">Muscle</tissue>
    </source>
</reference>
<evidence type="ECO:0000256" key="10">
    <source>
        <dbReference type="ARBA" id="ARBA00023269"/>
    </source>
</evidence>
<comment type="similarity">
    <text evidence="3">Belongs to the histone H2A family.</text>
</comment>
<dbReference type="InterPro" id="IPR009072">
    <property type="entry name" value="Histone-fold"/>
</dbReference>
<name>A0AAD6ADT1_9TELE</name>
<dbReference type="GO" id="GO:0005634">
    <property type="term" value="C:nucleus"/>
    <property type="evidence" value="ECO:0007669"/>
    <property type="project" value="UniProtKB-SubCell"/>
</dbReference>
<dbReference type="Proteomes" id="UP001219934">
    <property type="component" value="Unassembled WGS sequence"/>
</dbReference>
<gene>
    <name evidence="14" type="ORF">JOQ06_004138</name>
</gene>
<dbReference type="Pfam" id="PF02994">
    <property type="entry name" value="Transposase_22"/>
    <property type="match status" value="1"/>
</dbReference>
<evidence type="ECO:0000259" key="12">
    <source>
        <dbReference type="Pfam" id="PF02994"/>
    </source>
</evidence>
<dbReference type="GO" id="GO:0030527">
    <property type="term" value="F:structural constituent of chromatin"/>
    <property type="evidence" value="ECO:0007669"/>
    <property type="project" value="InterPro"/>
</dbReference>
<dbReference type="AlphaFoldDB" id="A0AAD6ADT1"/>
<dbReference type="FunFam" id="1.10.20.10:FF:000004">
    <property type="entry name" value="Histone H2A"/>
    <property type="match status" value="1"/>
</dbReference>
<dbReference type="GO" id="GO:0003677">
    <property type="term" value="F:DNA binding"/>
    <property type="evidence" value="ECO:0007669"/>
    <property type="project" value="UniProtKB-KW"/>
</dbReference>
<evidence type="ECO:0000256" key="4">
    <source>
        <dbReference type="ARBA" id="ARBA00022454"/>
    </source>
</evidence>
<keyword evidence="5" id="KW-1017">Isopeptide bond</keyword>
<evidence type="ECO:0000256" key="2">
    <source>
        <dbReference type="ARBA" id="ARBA00004286"/>
    </source>
</evidence>
<dbReference type="Pfam" id="PF00125">
    <property type="entry name" value="Histone"/>
    <property type="match status" value="1"/>
</dbReference>
<dbReference type="EMBL" id="JAPTMU010000059">
    <property type="protein sequence ID" value="KAJ4922735.1"/>
    <property type="molecule type" value="Genomic_DNA"/>
</dbReference>
<dbReference type="Gene3D" id="1.10.20.10">
    <property type="entry name" value="Histone, subunit A"/>
    <property type="match status" value="1"/>
</dbReference>
<organism evidence="14 15">
    <name type="scientific">Pogonophryne albipinna</name>
    <dbReference type="NCBI Taxonomy" id="1090488"/>
    <lineage>
        <taxon>Eukaryota</taxon>
        <taxon>Metazoa</taxon>
        <taxon>Chordata</taxon>
        <taxon>Craniata</taxon>
        <taxon>Vertebrata</taxon>
        <taxon>Euteleostomi</taxon>
        <taxon>Actinopterygii</taxon>
        <taxon>Neopterygii</taxon>
        <taxon>Teleostei</taxon>
        <taxon>Neoteleostei</taxon>
        <taxon>Acanthomorphata</taxon>
        <taxon>Eupercaria</taxon>
        <taxon>Perciformes</taxon>
        <taxon>Notothenioidei</taxon>
        <taxon>Pogonophryne</taxon>
    </lineage>
</organism>
<dbReference type="PROSITE" id="PS00046">
    <property type="entry name" value="HISTONE_H2A"/>
    <property type="match status" value="1"/>
</dbReference>
<feature type="domain" description="L1 transposable element RRM" evidence="12">
    <location>
        <begin position="74"/>
        <end position="166"/>
    </location>
</feature>
<keyword evidence="9" id="KW-0539">Nucleus</keyword>
<dbReference type="GO" id="GO:0000786">
    <property type="term" value="C:nucleosome"/>
    <property type="evidence" value="ECO:0007669"/>
    <property type="project" value="UniProtKB-KW"/>
</dbReference>
<sequence length="347" mass="39036">MLTHIDSKMDPIQSSLSRIHNSLSSLGDQVNLLEQRVGANEDNVHECVARVKQLEKDNSFLMYKVDDLENRSRRSNLRFVGIQESAEGSDIIGFMSRLIPQLLGPDAFPTLPIIERAHRSPTARQNSRASPRAIMIELLNVQDKVKILRLAREKKSLDYNGKHISIYPDFSPELTRRRRSFDPVKRKLRELNIKYFLLYPCTLCVVVDGTQQRFSTHKDAEAVFMKTGGKARAKAKTRSSRAGLQFPVGRVHRHLRKGNYAHRVGAGAPVYLAAVLEYLTAEILELAGNAARDNKKTRIIPRHLQLAVRNDEELNKLLGGVTIAQGGVLPNIQAVLLPKKTEKAAKK</sequence>
<evidence type="ECO:0000256" key="1">
    <source>
        <dbReference type="ARBA" id="ARBA00004123"/>
    </source>
</evidence>
<evidence type="ECO:0000256" key="3">
    <source>
        <dbReference type="ARBA" id="ARBA00010691"/>
    </source>
</evidence>
<evidence type="ECO:0000313" key="15">
    <source>
        <dbReference type="Proteomes" id="UP001219934"/>
    </source>
</evidence>
<dbReference type="SUPFAM" id="SSF47113">
    <property type="entry name" value="Histone-fold"/>
    <property type="match status" value="1"/>
</dbReference>
<dbReference type="InterPro" id="IPR032454">
    <property type="entry name" value="Histone_H2A_C"/>
</dbReference>
<dbReference type="GO" id="GO:0006950">
    <property type="term" value="P:response to stress"/>
    <property type="evidence" value="ECO:0007669"/>
    <property type="project" value="UniProtKB-ARBA"/>
</dbReference>
<evidence type="ECO:0000313" key="14">
    <source>
        <dbReference type="EMBL" id="KAJ4922735.1"/>
    </source>
</evidence>
<evidence type="ECO:0000259" key="11">
    <source>
        <dbReference type="Pfam" id="PF00125"/>
    </source>
</evidence>